<evidence type="ECO:0000313" key="1">
    <source>
        <dbReference type="EMBL" id="BBM51429.1"/>
    </source>
</evidence>
<accession>A0A510KIB4</accession>
<gene>
    <name evidence="1" type="ORF">JMUB3935_0396</name>
</gene>
<proteinExistence type="predicted"/>
<reference evidence="1 2" key="1">
    <citation type="submission" date="2019-07" db="EMBL/GenBank/DDBJ databases">
        <title>Complete Genome Sequence of Leptotrichia trevisanii Strain JMUB3935.</title>
        <authorList>
            <person name="Watanabe S."/>
            <person name="Cui L."/>
        </authorList>
    </citation>
    <scope>NUCLEOTIDE SEQUENCE [LARGE SCALE GENOMIC DNA]</scope>
    <source>
        <strain evidence="1 2">JMUB3935</strain>
    </source>
</reference>
<protein>
    <submittedName>
        <fullName evidence="1">Uncharacterized protein</fullName>
    </submittedName>
</protein>
<organism evidence="1 2">
    <name type="scientific">Leptotrichia trevisanii</name>
    <dbReference type="NCBI Taxonomy" id="109328"/>
    <lineage>
        <taxon>Bacteria</taxon>
        <taxon>Fusobacteriati</taxon>
        <taxon>Fusobacteriota</taxon>
        <taxon>Fusobacteriia</taxon>
        <taxon>Fusobacteriales</taxon>
        <taxon>Leptotrichiaceae</taxon>
        <taxon>Leptotrichia</taxon>
    </lineage>
</organism>
<dbReference type="RefSeq" id="WP_146995934.1">
    <property type="nucleotide sequence ID" value="NZ_AP019840.1"/>
</dbReference>
<sequence>MKISDLRIECKSTLKKTSKDDSNNYMTNSDLQVIDFDCLKDKYIGKIEFNGLGVKSNDALFIKGKNYVFIEFKNGEMKNIKEFELHKKIYDSVLIFCDIFDKTLKDTRKELDYILVANFSNSERNDKKLLDNLLKTVKIEERLRAGLRNFKGYCFKNVHTYSKEEFEEKFVKKMEN</sequence>
<dbReference type="AlphaFoldDB" id="A0A510KIB4"/>
<name>A0A510KIB4_9FUSO</name>
<evidence type="ECO:0000313" key="2">
    <source>
        <dbReference type="Proteomes" id="UP000321378"/>
    </source>
</evidence>
<dbReference type="Proteomes" id="UP000321378">
    <property type="component" value="Chromosome"/>
</dbReference>
<dbReference type="EMBL" id="AP019840">
    <property type="protein sequence ID" value="BBM51429.1"/>
    <property type="molecule type" value="Genomic_DNA"/>
</dbReference>